<dbReference type="OrthoDB" id="5244024at2"/>
<dbReference type="Pfam" id="PF11239">
    <property type="entry name" value="DUF3040"/>
    <property type="match status" value="1"/>
</dbReference>
<evidence type="ECO:0000256" key="1">
    <source>
        <dbReference type="SAM" id="MobiDB-lite"/>
    </source>
</evidence>
<dbReference type="Proteomes" id="UP000460272">
    <property type="component" value="Unassembled WGS sequence"/>
</dbReference>
<organism evidence="3 4">
    <name type="scientific">Trebonia kvetii</name>
    <dbReference type="NCBI Taxonomy" id="2480626"/>
    <lineage>
        <taxon>Bacteria</taxon>
        <taxon>Bacillati</taxon>
        <taxon>Actinomycetota</taxon>
        <taxon>Actinomycetes</taxon>
        <taxon>Streptosporangiales</taxon>
        <taxon>Treboniaceae</taxon>
        <taxon>Trebonia</taxon>
    </lineage>
</organism>
<keyword evidence="2" id="KW-0472">Membrane</keyword>
<name>A0A6P2BY86_9ACTN</name>
<keyword evidence="4" id="KW-1185">Reference proteome</keyword>
<evidence type="ECO:0000256" key="2">
    <source>
        <dbReference type="SAM" id="Phobius"/>
    </source>
</evidence>
<dbReference type="EMBL" id="RPFW01000004">
    <property type="protein sequence ID" value="TVZ03176.1"/>
    <property type="molecule type" value="Genomic_DNA"/>
</dbReference>
<feature type="transmembrane region" description="Helical" evidence="2">
    <location>
        <begin position="64"/>
        <end position="83"/>
    </location>
</feature>
<accession>A0A6P2BY86</accession>
<keyword evidence="2" id="KW-1133">Transmembrane helix</keyword>
<sequence>MPLSEHEQRQLEQIEQGLYREDRRLARLVRSSDPRVHYRRRVVEALVGLLVGAAMIAVGIALTVIGLAVAGFVIMLLCGIWALNSWRQMATVAVGSSGAQRGTAGKSRSRRSRRGGAPRGTFGERLDERWRRRQEGDL</sequence>
<protein>
    <submittedName>
        <fullName evidence="3">DUF3040 domain-containing protein</fullName>
    </submittedName>
</protein>
<reference evidence="3 4" key="1">
    <citation type="submission" date="2018-11" db="EMBL/GenBank/DDBJ databases">
        <title>Trebonia kvetii gen.nov., sp.nov., a novel acidophilic actinobacterium, and proposal of the new actinobacterial family Treboniaceae fam. nov.</title>
        <authorList>
            <person name="Rapoport D."/>
            <person name="Sagova-Mareckova M."/>
            <person name="Sedlacek I."/>
            <person name="Provaznik J."/>
            <person name="Kralova S."/>
            <person name="Pavlinic D."/>
            <person name="Benes V."/>
            <person name="Kopecky J."/>
        </authorList>
    </citation>
    <scope>NUCLEOTIDE SEQUENCE [LARGE SCALE GENOMIC DNA]</scope>
    <source>
        <strain evidence="3 4">15Tr583</strain>
    </source>
</reference>
<dbReference type="AlphaFoldDB" id="A0A6P2BY86"/>
<keyword evidence="2" id="KW-0812">Transmembrane</keyword>
<feature type="compositionally biased region" description="Basic residues" evidence="1">
    <location>
        <begin position="107"/>
        <end position="116"/>
    </location>
</feature>
<evidence type="ECO:0000313" key="4">
    <source>
        <dbReference type="Proteomes" id="UP000460272"/>
    </source>
</evidence>
<feature type="region of interest" description="Disordered" evidence="1">
    <location>
        <begin position="94"/>
        <end position="126"/>
    </location>
</feature>
<dbReference type="InterPro" id="IPR021401">
    <property type="entry name" value="DUF3040"/>
</dbReference>
<proteinExistence type="predicted"/>
<evidence type="ECO:0000313" key="3">
    <source>
        <dbReference type="EMBL" id="TVZ03176.1"/>
    </source>
</evidence>
<gene>
    <name evidence="3" type="ORF">EAS64_22310</name>
</gene>
<comment type="caution">
    <text evidence="3">The sequence shown here is derived from an EMBL/GenBank/DDBJ whole genome shotgun (WGS) entry which is preliminary data.</text>
</comment>
<feature type="transmembrane region" description="Helical" evidence="2">
    <location>
        <begin position="42"/>
        <end position="58"/>
    </location>
</feature>